<name>A0ABQ4CCF7_9ACTN</name>
<dbReference type="InterPro" id="IPR053137">
    <property type="entry name" value="NLR-like"/>
</dbReference>
<dbReference type="InterPro" id="IPR035897">
    <property type="entry name" value="Toll_tir_struct_dom_sf"/>
</dbReference>
<dbReference type="PANTHER" id="PTHR46082">
    <property type="entry name" value="ATP/GTP-BINDING PROTEIN-RELATED"/>
    <property type="match status" value="1"/>
</dbReference>
<dbReference type="SUPFAM" id="SSF52540">
    <property type="entry name" value="P-loop containing nucleoside triphosphate hydrolases"/>
    <property type="match status" value="1"/>
</dbReference>
<keyword evidence="3" id="KW-0547">Nucleotide-binding</keyword>
<keyword evidence="4" id="KW-1185">Reference proteome</keyword>
<dbReference type="Proteomes" id="UP000624325">
    <property type="component" value="Unassembled WGS sequence"/>
</dbReference>
<dbReference type="PRINTS" id="PR00381">
    <property type="entry name" value="KINESINLIGHT"/>
</dbReference>
<dbReference type="Pfam" id="PF13424">
    <property type="entry name" value="TPR_12"/>
    <property type="match status" value="1"/>
</dbReference>
<dbReference type="SUPFAM" id="SSF52200">
    <property type="entry name" value="Toll/Interleukin receptor TIR domain"/>
    <property type="match status" value="1"/>
</dbReference>
<dbReference type="SUPFAM" id="SSF48452">
    <property type="entry name" value="TPR-like"/>
    <property type="match status" value="2"/>
</dbReference>
<organism evidence="3 4">
    <name type="scientific">Asanoa iriomotensis</name>
    <dbReference type="NCBI Taxonomy" id="234613"/>
    <lineage>
        <taxon>Bacteria</taxon>
        <taxon>Bacillati</taxon>
        <taxon>Actinomycetota</taxon>
        <taxon>Actinomycetes</taxon>
        <taxon>Micromonosporales</taxon>
        <taxon>Micromonosporaceae</taxon>
        <taxon>Asanoa</taxon>
    </lineage>
</organism>
<dbReference type="Gene3D" id="3.40.50.10140">
    <property type="entry name" value="Toll/interleukin-1 receptor homology (TIR) domain"/>
    <property type="match status" value="1"/>
</dbReference>
<dbReference type="SMART" id="SM00255">
    <property type="entry name" value="TIR"/>
    <property type="match status" value="1"/>
</dbReference>
<dbReference type="GO" id="GO:0005524">
    <property type="term" value="F:ATP binding"/>
    <property type="evidence" value="ECO:0007669"/>
    <property type="project" value="UniProtKB-KW"/>
</dbReference>
<sequence length="866" mass="94197">MTDLFISHAGRDRSWAEWVAWELTEAGYSVELDLWDWEVGENFVEKMRDALEQADRMVALFSPAYFEPQRFTSPELTALLADRGPTRKRVLPVRIESVTPPQLYQPLLSVDLFGVPEEEARRRLLAAVGGARRPGGRPGFPGTAAPPVANRGTGPRLPGSLPRVWNLPPRNPAFTGRDRMIVDLRDGLLAGSPIVVQALQGMGGVGKTQLAIEYAYRFANEYELVWWIAAEQADLVAEQLAALAVAAGLAPPDGGVTSSVAAALAHLRSADRSLLIFDNAESREAVRPWLPGGTTHVLVTSRSPLWSGVAQSVGVDVFARTESTALLRATLPQLSAADADRLADALGDLPLAVAQAGDLIAETGVPVDVFLSALAKNAADLLASDPPPAGYQVPLAAAVTVAAKRLAADDPVAAQLLILCAHMAPEPIPLDLFRDTTDRLLPAELAAAAGSGIALERAAGRLTRYGLARTLDGGVQLHRLTQAILRDADPDAAAHRATVEQLLIAARPDNGRDPAGWPRWSQLLPHVLAADPGSSRSPEVHWLAHHAVWHLLARGDARTALPLAEHLYAAWTDSLGPDHSSSLLGADTLAYAYRLSGAPDKARTLNEDALARRRRIFGDDDRNTLGTANNLANDLRDLGEFERARQLGEDTLARRRRVLGEDHPDTLSAAHNLAFDLTQTGERERARQLDEDTLARRRRILGDDHPDTLNSASNLAVDLTNLGEHERARQLDEDTLARRGRILGVEHPDTLNSANNLAAVLTHLGDYQRARQLDEDTLERRRRVLGVDHRSTLASANNLAIVLAHFGEYEQARRLDEDTLTRRRRVLGDDHPNTLSSARNLAADLRNLGRNEEAERIEKEMGMPPS</sequence>
<dbReference type="InterPro" id="IPR027417">
    <property type="entry name" value="P-loop_NTPase"/>
</dbReference>
<comment type="caution">
    <text evidence="3">The sequence shown here is derived from an EMBL/GenBank/DDBJ whole genome shotgun (WGS) entry which is preliminary data.</text>
</comment>
<dbReference type="Gene3D" id="3.40.50.300">
    <property type="entry name" value="P-loop containing nucleotide triphosphate hydrolases"/>
    <property type="match status" value="1"/>
</dbReference>
<evidence type="ECO:0000256" key="1">
    <source>
        <dbReference type="SAM" id="MobiDB-lite"/>
    </source>
</evidence>
<dbReference type="PROSITE" id="PS50104">
    <property type="entry name" value="TIR"/>
    <property type="match status" value="1"/>
</dbReference>
<protein>
    <submittedName>
        <fullName evidence="3">ATP-binding protein</fullName>
    </submittedName>
</protein>
<dbReference type="InterPro" id="IPR000157">
    <property type="entry name" value="TIR_dom"/>
</dbReference>
<dbReference type="NCBIfam" id="NF040586">
    <property type="entry name" value="FxSxx_TPR"/>
    <property type="match status" value="1"/>
</dbReference>
<dbReference type="Pfam" id="PF13676">
    <property type="entry name" value="TIR_2"/>
    <property type="match status" value="1"/>
</dbReference>
<dbReference type="Pfam" id="PF13374">
    <property type="entry name" value="TPR_10"/>
    <property type="match status" value="4"/>
</dbReference>
<accession>A0ABQ4CCF7</accession>
<keyword evidence="3" id="KW-0067">ATP-binding</keyword>
<evidence type="ECO:0000313" key="4">
    <source>
        <dbReference type="Proteomes" id="UP000624325"/>
    </source>
</evidence>
<dbReference type="EMBL" id="BONC01000067">
    <property type="protein sequence ID" value="GIF60447.1"/>
    <property type="molecule type" value="Genomic_DNA"/>
</dbReference>
<proteinExistence type="predicted"/>
<dbReference type="PANTHER" id="PTHR46082:SF6">
    <property type="entry name" value="AAA+ ATPASE DOMAIN-CONTAINING PROTEIN-RELATED"/>
    <property type="match status" value="1"/>
</dbReference>
<feature type="region of interest" description="Disordered" evidence="1">
    <location>
        <begin position="132"/>
        <end position="160"/>
    </location>
</feature>
<dbReference type="Gene3D" id="1.25.40.10">
    <property type="entry name" value="Tetratricopeptide repeat domain"/>
    <property type="match status" value="2"/>
</dbReference>
<feature type="domain" description="TIR" evidence="2">
    <location>
        <begin position="1"/>
        <end position="128"/>
    </location>
</feature>
<evidence type="ECO:0000259" key="2">
    <source>
        <dbReference type="PROSITE" id="PS50104"/>
    </source>
</evidence>
<dbReference type="RefSeq" id="WP_203707260.1">
    <property type="nucleotide sequence ID" value="NZ_BAAALU010000016.1"/>
</dbReference>
<reference evidence="3 4" key="1">
    <citation type="submission" date="2021-01" db="EMBL/GenBank/DDBJ databases">
        <title>Whole genome shotgun sequence of Asanoa iriomotensis NBRC 100142.</title>
        <authorList>
            <person name="Komaki H."/>
            <person name="Tamura T."/>
        </authorList>
    </citation>
    <scope>NUCLEOTIDE SEQUENCE [LARGE SCALE GENOMIC DNA]</scope>
    <source>
        <strain evidence="3 4">NBRC 100142</strain>
    </source>
</reference>
<dbReference type="InterPro" id="IPR011990">
    <property type="entry name" value="TPR-like_helical_dom_sf"/>
</dbReference>
<evidence type="ECO:0000313" key="3">
    <source>
        <dbReference type="EMBL" id="GIF60447.1"/>
    </source>
</evidence>
<gene>
    <name evidence="3" type="ORF">Air01nite_65420</name>
</gene>